<dbReference type="Proteomes" id="UP000594118">
    <property type="component" value="Chromosome"/>
</dbReference>
<protein>
    <recommendedName>
        <fullName evidence="4">NADH dehydrogenase</fullName>
    </recommendedName>
</protein>
<keyword evidence="3" id="KW-1185">Reference proteome</keyword>
<gene>
    <name evidence="2" type="ORF">F3W81_07310</name>
</gene>
<accession>A0A7L9WLQ0</accession>
<name>A0A7L9WLQ0_9RHOB</name>
<feature type="chain" id="PRO_5032756490" description="NADH dehydrogenase" evidence="1">
    <location>
        <begin position="16"/>
        <end position="98"/>
    </location>
</feature>
<dbReference type="KEGG" id="pshq:F3W81_07310"/>
<feature type="signal peptide" evidence="1">
    <location>
        <begin position="1"/>
        <end position="15"/>
    </location>
</feature>
<dbReference type="RefSeq" id="WP_193082957.1">
    <property type="nucleotide sequence ID" value="NZ_CP045201.1"/>
</dbReference>
<evidence type="ECO:0000313" key="2">
    <source>
        <dbReference type="EMBL" id="QOL80637.1"/>
    </source>
</evidence>
<proteinExistence type="predicted"/>
<reference evidence="2 3" key="1">
    <citation type="submission" date="2019-10" db="EMBL/GenBank/DDBJ databases">
        <title>Pseudopuniceibacterium sp. HQ09 islated from Antarctica.</title>
        <authorList>
            <person name="Liao L."/>
            <person name="Su S."/>
            <person name="Chen B."/>
            <person name="Yu Y."/>
        </authorList>
    </citation>
    <scope>NUCLEOTIDE SEQUENCE [LARGE SCALE GENOMIC DNA]</scope>
    <source>
        <strain evidence="2 3">HQ09</strain>
    </source>
</reference>
<dbReference type="AlphaFoldDB" id="A0A7L9WLQ0"/>
<organism evidence="2 3">
    <name type="scientific">Pseudooceanicola spongiae</name>
    <dbReference type="NCBI Taxonomy" id="2613965"/>
    <lineage>
        <taxon>Bacteria</taxon>
        <taxon>Pseudomonadati</taxon>
        <taxon>Pseudomonadota</taxon>
        <taxon>Alphaproteobacteria</taxon>
        <taxon>Rhodobacterales</taxon>
        <taxon>Paracoccaceae</taxon>
        <taxon>Pseudooceanicola</taxon>
    </lineage>
</organism>
<keyword evidence="1" id="KW-0732">Signal</keyword>
<sequence>MYVKTAAVAALVALAGCGVPVPENLPSGASENFDAAVASVGCELRNERDYLPVELQTGMTREQTLAMAQHKMSTGDAVSLEGGAVRLVTGSCAPSAAG</sequence>
<dbReference type="PROSITE" id="PS51257">
    <property type="entry name" value="PROKAR_LIPOPROTEIN"/>
    <property type="match status" value="1"/>
</dbReference>
<dbReference type="EMBL" id="CP045201">
    <property type="protein sequence ID" value="QOL80637.1"/>
    <property type="molecule type" value="Genomic_DNA"/>
</dbReference>
<evidence type="ECO:0000313" key="3">
    <source>
        <dbReference type="Proteomes" id="UP000594118"/>
    </source>
</evidence>
<evidence type="ECO:0000256" key="1">
    <source>
        <dbReference type="SAM" id="SignalP"/>
    </source>
</evidence>
<evidence type="ECO:0008006" key="4">
    <source>
        <dbReference type="Google" id="ProtNLM"/>
    </source>
</evidence>